<evidence type="ECO:0000313" key="2">
    <source>
        <dbReference type="Proteomes" id="UP000558997"/>
    </source>
</evidence>
<dbReference type="RefSeq" id="WP_184840305.1">
    <property type="nucleotide sequence ID" value="NZ_BAAAVN010000002.1"/>
</dbReference>
<proteinExistence type="predicted"/>
<name>A0A841DXE8_9ACTN</name>
<sequence>MTDEAFAQDVLRIAPRTLYNWRNRPQAKPLRQDMQTELTRTLRDAPEAVADRFREMRPAPSAVGSSADATHSRTAYPSGLQVAVTILQNLAEPSAGQVAYRPEDLAATVLDWLTSAVGQAIVSADGSRVSSSDVELVRTMISAIDTIERRAGGAECRATARRYLHDVALPMLQREIQADTRSDLFSAVAELCEIVGWMYYDAGQHGAGQAYFTQALRLAREVGDHALSAYLMTSITHQALHVGQAGAALRVAKAARNVAESAGSPQVLVEADLLLARSHARLGAVGEATAALRTAEQSYEQIQSAEPRTWEPQWDEIMFASHAGTCWNDLGNTKEARRHLTQVWEGSGDRPRRRIYSAAELGIAATREGELELACHYGTEIISLSDNVDSNRAQRHLERLAAKLEPFKTTHVVRSFFDQSGLNPEGVTK</sequence>
<evidence type="ECO:0000313" key="1">
    <source>
        <dbReference type="EMBL" id="MBB5982799.1"/>
    </source>
</evidence>
<gene>
    <name evidence="1" type="ORF">HDA44_006140</name>
</gene>
<organism evidence="1 2">
    <name type="scientific">Kribbella solani</name>
    <dbReference type="NCBI Taxonomy" id="236067"/>
    <lineage>
        <taxon>Bacteria</taxon>
        <taxon>Bacillati</taxon>
        <taxon>Actinomycetota</taxon>
        <taxon>Actinomycetes</taxon>
        <taxon>Propionibacteriales</taxon>
        <taxon>Kribbellaceae</taxon>
        <taxon>Kribbella</taxon>
    </lineage>
</organism>
<dbReference type="EMBL" id="JACHNF010000001">
    <property type="protein sequence ID" value="MBB5982799.1"/>
    <property type="molecule type" value="Genomic_DNA"/>
</dbReference>
<accession>A0A841DXE8</accession>
<dbReference type="Gene3D" id="1.25.40.10">
    <property type="entry name" value="Tetratricopeptide repeat domain"/>
    <property type="match status" value="1"/>
</dbReference>
<dbReference type="InterPro" id="IPR011990">
    <property type="entry name" value="TPR-like_helical_dom_sf"/>
</dbReference>
<comment type="caution">
    <text evidence="1">The sequence shown here is derived from an EMBL/GenBank/DDBJ whole genome shotgun (WGS) entry which is preliminary data.</text>
</comment>
<protein>
    <submittedName>
        <fullName evidence="1">Tetratricopeptide (TPR) repeat protein</fullName>
    </submittedName>
</protein>
<keyword evidence="2" id="KW-1185">Reference proteome</keyword>
<reference evidence="1 2" key="1">
    <citation type="submission" date="2020-08" db="EMBL/GenBank/DDBJ databases">
        <title>Sequencing the genomes of 1000 actinobacteria strains.</title>
        <authorList>
            <person name="Klenk H.-P."/>
        </authorList>
    </citation>
    <scope>NUCLEOTIDE SEQUENCE [LARGE SCALE GENOMIC DNA]</scope>
    <source>
        <strain evidence="1 2">DSM 17294</strain>
    </source>
</reference>
<dbReference type="AlphaFoldDB" id="A0A841DXE8"/>
<dbReference type="SUPFAM" id="SSF48452">
    <property type="entry name" value="TPR-like"/>
    <property type="match status" value="1"/>
</dbReference>
<dbReference type="Proteomes" id="UP000558997">
    <property type="component" value="Unassembled WGS sequence"/>
</dbReference>